<dbReference type="InterPro" id="IPR016035">
    <property type="entry name" value="Acyl_Trfase/lysoPLipase"/>
</dbReference>
<dbReference type="InterPro" id="IPR016036">
    <property type="entry name" value="Malonyl_transacylase_ACP-bd"/>
</dbReference>
<evidence type="ECO:0000313" key="8">
    <source>
        <dbReference type="EMBL" id="TFK38854.1"/>
    </source>
</evidence>
<dbReference type="OrthoDB" id="329835at2759"/>
<feature type="domain" description="PKS/mFAS DH" evidence="7">
    <location>
        <begin position="897"/>
        <end position="1177"/>
    </location>
</feature>
<dbReference type="InterPro" id="IPR014030">
    <property type="entry name" value="Ketoacyl_synth_N"/>
</dbReference>
<dbReference type="InterPro" id="IPR014043">
    <property type="entry name" value="Acyl_transferase_dom"/>
</dbReference>
<dbReference type="SUPFAM" id="SSF53901">
    <property type="entry name" value="Thiolase-like"/>
    <property type="match status" value="1"/>
</dbReference>
<evidence type="ECO:0000259" key="7">
    <source>
        <dbReference type="PROSITE" id="PS52019"/>
    </source>
</evidence>
<dbReference type="Pfam" id="PF00698">
    <property type="entry name" value="Acyl_transf_1"/>
    <property type="match status" value="1"/>
</dbReference>
<dbReference type="InterPro" id="IPR013968">
    <property type="entry name" value="PKS_KR"/>
</dbReference>
<keyword evidence="9" id="KW-1185">Reference proteome</keyword>
<evidence type="ECO:0000256" key="4">
    <source>
        <dbReference type="ARBA" id="ARBA00023268"/>
    </source>
</evidence>
<dbReference type="Pfam" id="PF14765">
    <property type="entry name" value="PS-DH"/>
    <property type="match status" value="1"/>
</dbReference>
<dbReference type="PROSITE" id="PS00606">
    <property type="entry name" value="KS3_1"/>
    <property type="match status" value="1"/>
</dbReference>
<sequence length="2249" mass="248866">MDHPLPPLPPIAIIGISVEFPSGAPNHNLDHKAFFDFLLKKEQAYEKIPTDRFNIDAWKGRKPGQILADTGSFLKNTALFDHIEFGITATDAKCMALSTRKLIEHTFLALLDSGIDYRGRNVGCYMAGVAFDMTTIADPDEFDAPGSFAGYPYMIANKVSYHLDLLGPSVPTDTACSSTLTALHLAVQALRSGDCEAAVVGGCQLNQRLIDFVQYSQGSVLSPDGKCKPFDASANGFGRGEGVSVVVLKPLQDAIRDGDKIHATILGTGINSSGAAAPVSAPVADAQVDAMERAYSGTGRLPSEVDFIELHATGTAAGDPTEANWVGRKFQREDDLLIGSVKGNIGHLEITAFLASLSKVCSILKRGVIPPNVNLNTRNPAIGWDKYRLKVPSEPIPLRARHSSGRPLVSMTSSGIGGVNGHAVIEGPPIFSPFSPVEKEKEFQTPLLFVTGGLSPRSASLSASDLADLMINKAGTSLKDISIIYGRRSRQMTWRTFAIWSPDHSALEFPQPALAPRMRSPVVFVFSGQGPQHFDMGRQLFKQYPIFRESIERMDGFHNSITGYSLIQRTGLFDDIRQFKPLEDIWPISVTLPALAMVQMAIFDLLISIGVKPDIVIGHSAGETAMLYASGAAPQDMALEIAIHRGIAMTHVQECSEGTMAALSCSVDEATEIIDTIFNESLDGILDIACYNSHQALTLAGSENLIDKAVALSTKRGFLARKLRTRVPVHSELMELCRDDYQSRMKTIFSKYGNQFHPRITTFSCVTGSEWNQDFESDYCWLNARQPVLFSSAVTGILKRIPMATFVEISPHPVLSSYLVELGASSRSVFCPMKRTKKRSHFHESSVFLDTVGRLCTSGYNNVRFANLNQRRYVNFDISIPPYRFAPKFVPYRPESSKMVRKQMRTRIGPLNYSDFRLSSATHPELAEHVIQGEAIMPAAGFIEMAFEYGARCLWNIEFRGMLPIMNDKLLHVEFTHDTNHWTIISSLDYTASQNRTSRIHATGYMASSFSNNANDNVSLDEIQNRCQVMNVNDFYYTLLYFAQYGPAFRRVIGCYFGVGEALAVIKCGSTDLDGTGEYFIHPAVLDACFHVMVHPALTANADRSFYYLPSAVDLVTLHDPHFIKNHQPEVLYSHVKFQKWYPDGLSFDLAILDGQGYKICSMFGFRVARHEINPKVLMLKRSYDIIYEAIPISEMRPSTYSSSLEAATQFRHVVNMGSSLIGGLNTQPLKLQNLTKRESRGSPYPQCSDTSDQPFIFTFQIEGALSFADLLGTFRESGRSSLWIVATDDRNGYAARGFFRSWTRETFAENVHLILFDGSWGNEDRTAYIRYLSAIQVAEKELLVAHDGIVRVPRLAALPPLDDQSNSQPIVRPPSILRFSDHHMLISVTKFTSVEGGLRGFYGQVLDGRCTRWAKGTYIVGVTNSTMRLRDIIHEGQCVELAQQDRGEVYAWLALAMLLIACALGPNALQNPTRLKGRTILIGDRNGPIELLLSQIFEGLGLIPRLLPTKVSFDALSLVKSADIIISGVPDVEEYNFALGARSNHASLFFWNQPEEPACCLLEQNPWLVADGLAEMKGIFNFGMVKELSARLRDLEMDTIMPANEELFDGGKSYLLVGGIGSLGLHIALWMYQNGARHLVLTSRSGVQSLHKANNVMGLRILNFLESMPDLEIRLESCNAASERDMAGLVSKLRAPIGGCVLMSVVLSDRLLLSHTKETFYIPFESKETAFRVVEKVVNIPSLEFLITLSSAATFGSAGQTNYASANTLVDGLTKAYSNAFSFVAPAVLDSTTISHGHNLSPDPRYRDWIPWAMTSREICECLGDGISRLRKGAFWLYIPDFAWKHVQKQFGSSTLYDHLVAHTAEDLQEPSATESTTSLRDLVLSFLDVGEDDFSQEVPFTSYGLDSLSAGRMSYALKPFVTITQLQLLADVSLVDLEERIKQSSVVETDKKADTKHFTWDALNQSGQTVVKLVDGEGVPLILVHGASGNIVGFMSLQQRFTSALWAIQTTPETPLNSLEEMAAFYFLKIKEARPSGPYRLGGFSACSLLTCAIAKLLEANGDELTRLIMLDHFPALFTSPIFPLDDITVRTGVPSQHLLYTALDSMCECYRTDPTVMRRQIAEELMEIYQGKPARQFIQHLYHGFQRTAENALKFLFTLAATDEINVTTLRQRLGSWIGEIKAPITVIVAAKGIGQTVWTVESGWDDLGVTACVPRAQVVHVEYGHFDMFEKEDIVAILEGTRSDI</sequence>
<dbReference type="InterPro" id="IPR014031">
    <property type="entry name" value="Ketoacyl_synth_C"/>
</dbReference>
<dbReference type="SUPFAM" id="SSF53474">
    <property type="entry name" value="alpha/beta-Hydrolases"/>
    <property type="match status" value="1"/>
</dbReference>
<dbReference type="SUPFAM" id="SSF51735">
    <property type="entry name" value="NAD(P)-binding Rossmann-fold domains"/>
    <property type="match status" value="1"/>
</dbReference>
<proteinExistence type="predicted"/>
<dbReference type="InterPro" id="IPR029058">
    <property type="entry name" value="AB_hydrolase_fold"/>
</dbReference>
<dbReference type="Pfam" id="PF02801">
    <property type="entry name" value="Ketoacyl-synt_C"/>
    <property type="match status" value="1"/>
</dbReference>
<keyword evidence="2" id="KW-0597">Phosphoprotein</keyword>
<feature type="region of interest" description="C-terminal hotdog fold" evidence="5">
    <location>
        <begin position="1028"/>
        <end position="1177"/>
    </location>
</feature>
<dbReference type="PANTHER" id="PTHR43775:SF37">
    <property type="entry name" value="SI:DKEY-61P9.11"/>
    <property type="match status" value="1"/>
</dbReference>
<dbReference type="InterPro" id="IPR057326">
    <property type="entry name" value="KR_dom"/>
</dbReference>
<evidence type="ECO:0000259" key="6">
    <source>
        <dbReference type="PROSITE" id="PS52004"/>
    </source>
</evidence>
<dbReference type="InterPro" id="IPR049900">
    <property type="entry name" value="PKS_mFAS_DH"/>
</dbReference>
<dbReference type="InterPro" id="IPR032821">
    <property type="entry name" value="PKS_assoc"/>
</dbReference>
<dbReference type="SUPFAM" id="SSF52151">
    <property type="entry name" value="FabD/lysophospholipase-like"/>
    <property type="match status" value="1"/>
</dbReference>
<feature type="active site" description="Proton acceptor; for dehydratase activity" evidence="5">
    <location>
        <position position="929"/>
    </location>
</feature>
<reference evidence="8 9" key="1">
    <citation type="journal article" date="2019" name="Nat. Ecol. Evol.">
        <title>Megaphylogeny resolves global patterns of mushroom evolution.</title>
        <authorList>
            <person name="Varga T."/>
            <person name="Krizsan K."/>
            <person name="Foldi C."/>
            <person name="Dima B."/>
            <person name="Sanchez-Garcia M."/>
            <person name="Sanchez-Ramirez S."/>
            <person name="Szollosi G.J."/>
            <person name="Szarkandi J.G."/>
            <person name="Papp V."/>
            <person name="Albert L."/>
            <person name="Andreopoulos W."/>
            <person name="Angelini C."/>
            <person name="Antonin V."/>
            <person name="Barry K.W."/>
            <person name="Bougher N.L."/>
            <person name="Buchanan P."/>
            <person name="Buyck B."/>
            <person name="Bense V."/>
            <person name="Catcheside P."/>
            <person name="Chovatia M."/>
            <person name="Cooper J."/>
            <person name="Damon W."/>
            <person name="Desjardin D."/>
            <person name="Finy P."/>
            <person name="Geml J."/>
            <person name="Haridas S."/>
            <person name="Hughes K."/>
            <person name="Justo A."/>
            <person name="Karasinski D."/>
            <person name="Kautmanova I."/>
            <person name="Kiss B."/>
            <person name="Kocsube S."/>
            <person name="Kotiranta H."/>
            <person name="LaButti K.M."/>
            <person name="Lechner B.E."/>
            <person name="Liimatainen K."/>
            <person name="Lipzen A."/>
            <person name="Lukacs Z."/>
            <person name="Mihaltcheva S."/>
            <person name="Morgado L.N."/>
            <person name="Niskanen T."/>
            <person name="Noordeloos M.E."/>
            <person name="Ohm R.A."/>
            <person name="Ortiz-Santana B."/>
            <person name="Ovrebo C."/>
            <person name="Racz N."/>
            <person name="Riley R."/>
            <person name="Savchenko A."/>
            <person name="Shiryaev A."/>
            <person name="Soop K."/>
            <person name="Spirin V."/>
            <person name="Szebenyi C."/>
            <person name="Tomsovsky M."/>
            <person name="Tulloss R.E."/>
            <person name="Uehling J."/>
            <person name="Grigoriev I.V."/>
            <person name="Vagvolgyi C."/>
            <person name="Papp T."/>
            <person name="Martin F.M."/>
            <person name="Miettinen O."/>
            <person name="Hibbett D.S."/>
            <person name="Nagy L.G."/>
        </authorList>
    </citation>
    <scope>NUCLEOTIDE SEQUENCE [LARGE SCALE GENOMIC DNA]</scope>
    <source>
        <strain evidence="8 9">CBS 166.37</strain>
    </source>
</reference>
<dbReference type="Gene3D" id="3.40.50.1820">
    <property type="entry name" value="alpha/beta hydrolase"/>
    <property type="match status" value="1"/>
</dbReference>
<dbReference type="Gene3D" id="3.40.366.10">
    <property type="entry name" value="Malonyl-Coenzyme A Acyl Carrier Protein, domain 2"/>
    <property type="match status" value="1"/>
</dbReference>
<dbReference type="InterPro" id="IPR042104">
    <property type="entry name" value="PKS_dehydratase_sf"/>
</dbReference>
<dbReference type="SMART" id="SM00825">
    <property type="entry name" value="PKS_KS"/>
    <property type="match status" value="1"/>
</dbReference>
<keyword evidence="3" id="KW-0808">Transferase</keyword>
<dbReference type="InterPro" id="IPR020841">
    <property type="entry name" value="PKS_Beta-ketoAc_synthase_dom"/>
</dbReference>
<evidence type="ECO:0000256" key="2">
    <source>
        <dbReference type="ARBA" id="ARBA00022553"/>
    </source>
</evidence>
<dbReference type="Gene3D" id="3.40.47.10">
    <property type="match status" value="1"/>
</dbReference>
<dbReference type="InterPro" id="IPR001227">
    <property type="entry name" value="Ac_transferase_dom_sf"/>
</dbReference>
<dbReference type="GO" id="GO:0004315">
    <property type="term" value="F:3-oxoacyl-[acyl-carrier-protein] synthase activity"/>
    <property type="evidence" value="ECO:0007669"/>
    <property type="project" value="InterPro"/>
</dbReference>
<dbReference type="InterPro" id="IPR050091">
    <property type="entry name" value="PKS_NRPS_Biosynth_Enz"/>
</dbReference>
<dbReference type="EMBL" id="ML213601">
    <property type="protein sequence ID" value="TFK38854.1"/>
    <property type="molecule type" value="Genomic_DNA"/>
</dbReference>
<dbReference type="InterPro" id="IPR016039">
    <property type="entry name" value="Thiolase-like"/>
</dbReference>
<dbReference type="Gene3D" id="3.40.50.720">
    <property type="entry name" value="NAD(P)-binding Rossmann-like Domain"/>
    <property type="match status" value="1"/>
</dbReference>
<gene>
    <name evidence="8" type="ORF">BDQ12DRAFT_650435</name>
</gene>
<dbReference type="PROSITE" id="PS52004">
    <property type="entry name" value="KS3_2"/>
    <property type="match status" value="1"/>
</dbReference>
<dbReference type="SUPFAM" id="SSF55048">
    <property type="entry name" value="Probable ACP-binding domain of malonyl-CoA ACP transacylase"/>
    <property type="match status" value="1"/>
</dbReference>
<dbReference type="Pfam" id="PF08659">
    <property type="entry name" value="KR"/>
    <property type="match status" value="1"/>
</dbReference>
<dbReference type="PROSITE" id="PS52019">
    <property type="entry name" value="PKS_MFAS_DH"/>
    <property type="match status" value="1"/>
</dbReference>
<evidence type="ECO:0000256" key="1">
    <source>
        <dbReference type="ARBA" id="ARBA00022450"/>
    </source>
</evidence>
<keyword evidence="4" id="KW-0511">Multifunctional enzyme</keyword>
<feature type="region of interest" description="N-terminal hotdog fold" evidence="5">
    <location>
        <begin position="897"/>
        <end position="1013"/>
    </location>
</feature>
<feature type="active site" description="Proton donor; for dehydratase activity" evidence="5">
    <location>
        <position position="1087"/>
    </location>
</feature>
<dbReference type="InterPro" id="IPR018201">
    <property type="entry name" value="Ketoacyl_synth_AS"/>
</dbReference>
<dbReference type="InterPro" id="IPR036291">
    <property type="entry name" value="NAD(P)-bd_dom_sf"/>
</dbReference>
<dbReference type="Pfam" id="PF16197">
    <property type="entry name" value="KAsynt_C_assoc"/>
    <property type="match status" value="1"/>
</dbReference>
<dbReference type="Proteomes" id="UP000308652">
    <property type="component" value="Unassembled WGS sequence"/>
</dbReference>
<dbReference type="SMART" id="SM00827">
    <property type="entry name" value="PKS_AT"/>
    <property type="match status" value="1"/>
</dbReference>
<dbReference type="InterPro" id="IPR001031">
    <property type="entry name" value="Thioesterase"/>
</dbReference>
<dbReference type="STRING" id="68775.A0A5C3M0F2"/>
<feature type="domain" description="Ketosynthase family 3 (KS3)" evidence="6">
    <location>
        <begin position="8"/>
        <end position="427"/>
    </location>
</feature>
<evidence type="ECO:0000256" key="3">
    <source>
        <dbReference type="ARBA" id="ARBA00022679"/>
    </source>
</evidence>
<dbReference type="Pfam" id="PF00975">
    <property type="entry name" value="Thioesterase"/>
    <property type="match status" value="1"/>
</dbReference>
<name>A0A5C3M0F2_9AGAR</name>
<dbReference type="GO" id="GO:0004312">
    <property type="term" value="F:fatty acid synthase activity"/>
    <property type="evidence" value="ECO:0007669"/>
    <property type="project" value="TreeGrafter"/>
</dbReference>
<dbReference type="InterPro" id="IPR049552">
    <property type="entry name" value="PKS_DH_N"/>
</dbReference>
<organism evidence="8 9">
    <name type="scientific">Crucibulum laeve</name>
    <dbReference type="NCBI Taxonomy" id="68775"/>
    <lineage>
        <taxon>Eukaryota</taxon>
        <taxon>Fungi</taxon>
        <taxon>Dikarya</taxon>
        <taxon>Basidiomycota</taxon>
        <taxon>Agaricomycotina</taxon>
        <taxon>Agaricomycetes</taxon>
        <taxon>Agaricomycetidae</taxon>
        <taxon>Agaricales</taxon>
        <taxon>Agaricineae</taxon>
        <taxon>Nidulariaceae</taxon>
        <taxon>Crucibulum</taxon>
    </lineage>
</organism>
<protein>
    <submittedName>
        <fullName evidence="8">Polyketide synthase</fullName>
    </submittedName>
</protein>
<evidence type="ECO:0000313" key="9">
    <source>
        <dbReference type="Proteomes" id="UP000308652"/>
    </source>
</evidence>
<dbReference type="InterPro" id="IPR049551">
    <property type="entry name" value="PKS_DH_C"/>
</dbReference>
<dbReference type="Pfam" id="PF21089">
    <property type="entry name" value="PKS_DH_N"/>
    <property type="match status" value="1"/>
</dbReference>
<accession>A0A5C3M0F2</accession>
<dbReference type="SMART" id="SM00822">
    <property type="entry name" value="PKS_KR"/>
    <property type="match status" value="1"/>
</dbReference>
<evidence type="ECO:0000256" key="5">
    <source>
        <dbReference type="PROSITE-ProRule" id="PRU01363"/>
    </source>
</evidence>
<dbReference type="GO" id="GO:0006633">
    <property type="term" value="P:fatty acid biosynthetic process"/>
    <property type="evidence" value="ECO:0007669"/>
    <property type="project" value="InterPro"/>
</dbReference>
<dbReference type="Gene3D" id="3.10.129.110">
    <property type="entry name" value="Polyketide synthase dehydratase"/>
    <property type="match status" value="1"/>
</dbReference>
<dbReference type="PANTHER" id="PTHR43775">
    <property type="entry name" value="FATTY ACID SYNTHASE"/>
    <property type="match status" value="1"/>
</dbReference>
<dbReference type="Pfam" id="PF00109">
    <property type="entry name" value="ketoacyl-synt"/>
    <property type="match status" value="1"/>
</dbReference>
<dbReference type="CDD" id="cd00833">
    <property type="entry name" value="PKS"/>
    <property type="match status" value="1"/>
</dbReference>
<keyword evidence="1" id="KW-0596">Phosphopantetheine</keyword>